<name>A0A365PAA2_9ACTN</name>
<gene>
    <name evidence="2" type="ORF">DQ226_08490</name>
</gene>
<feature type="transmembrane region" description="Helical" evidence="1">
    <location>
        <begin position="9"/>
        <end position="33"/>
    </location>
</feature>
<keyword evidence="1" id="KW-0812">Transmembrane</keyword>
<evidence type="ECO:0000313" key="2">
    <source>
        <dbReference type="EMBL" id="RBA36814.1"/>
    </source>
</evidence>
<dbReference type="Proteomes" id="UP000252187">
    <property type="component" value="Unassembled WGS sequence"/>
</dbReference>
<keyword evidence="1" id="KW-0472">Membrane</keyword>
<protein>
    <submittedName>
        <fullName evidence="2">Uncharacterized protein</fullName>
    </submittedName>
</protein>
<dbReference type="EMBL" id="QNTT01000018">
    <property type="protein sequence ID" value="RBA36814.1"/>
    <property type="molecule type" value="Genomic_DNA"/>
</dbReference>
<proteinExistence type="predicted"/>
<evidence type="ECO:0000256" key="1">
    <source>
        <dbReference type="SAM" id="Phobius"/>
    </source>
</evidence>
<dbReference type="AlphaFoldDB" id="A0A365PAA2"/>
<comment type="caution">
    <text evidence="2">The sequence shown here is derived from an EMBL/GenBank/DDBJ whole genome shotgun (WGS) entry which is preliminary data.</text>
</comment>
<keyword evidence="1" id="KW-1133">Transmembrane helix</keyword>
<accession>A0A365PAA2</accession>
<evidence type="ECO:0000313" key="3">
    <source>
        <dbReference type="Proteomes" id="UP000252187"/>
    </source>
</evidence>
<reference evidence="2 3" key="1">
    <citation type="submission" date="2018-06" db="EMBL/GenBank/DDBJ databases">
        <title>Whole genome sequencing of four bacterial strains from South Shetland trench revealing bio-synthetic gene clusters.</title>
        <authorList>
            <person name="Abdel-Mageed W.M."/>
            <person name="Lehri B."/>
            <person name="Jarmusch S.A."/>
            <person name="Miranda K."/>
            <person name="Goodfellow M."/>
            <person name="Jaspars M."/>
            <person name="Karlyshev A.V."/>
        </authorList>
    </citation>
    <scope>NUCLEOTIDE SEQUENCE [LARGE SCALE GENOMIC DNA]</scope>
    <source>
        <strain evidence="2 3">SST1</strain>
    </source>
</reference>
<dbReference type="PROSITE" id="PS51257">
    <property type="entry name" value="PROKAR_LIPOPROTEIN"/>
    <property type="match status" value="1"/>
</dbReference>
<sequence>MRVERRRSLIVGVVIAAGVVVACALAALLVVMLRGGADEPGTDAHHPHPEPTESADGAATAAIRQIFTWRPAEQSGPWEALHAASDVLTGPLAQAAAQRPADEPLPRQWDAWAASADVVVGAVEIVGSPMGPNDDKGPVTLILRQVVQHRDGSTTPLPEMTVQVDMVRDGPTWKAAQYRFEQAR</sequence>
<organism evidence="2 3">
    <name type="scientific">Dietzia maris</name>
    <dbReference type="NCBI Taxonomy" id="37915"/>
    <lineage>
        <taxon>Bacteria</taxon>
        <taxon>Bacillati</taxon>
        <taxon>Actinomycetota</taxon>
        <taxon>Actinomycetes</taxon>
        <taxon>Mycobacteriales</taxon>
        <taxon>Dietziaceae</taxon>
        <taxon>Dietzia</taxon>
    </lineage>
</organism>